<dbReference type="InterPro" id="IPR036188">
    <property type="entry name" value="FAD/NAD-bd_sf"/>
</dbReference>
<feature type="region of interest" description="Disordered" evidence="1">
    <location>
        <begin position="456"/>
        <end position="484"/>
    </location>
</feature>
<evidence type="ECO:0000256" key="1">
    <source>
        <dbReference type="SAM" id="MobiDB-lite"/>
    </source>
</evidence>
<dbReference type="EMBL" id="JBHTAS010000001">
    <property type="protein sequence ID" value="MFC7141211.1"/>
    <property type="molecule type" value="Genomic_DNA"/>
</dbReference>
<dbReference type="PANTHER" id="PTHR43422">
    <property type="entry name" value="THIAMINE THIAZOLE SYNTHASE"/>
    <property type="match status" value="1"/>
</dbReference>
<dbReference type="PANTHER" id="PTHR43422:SF3">
    <property type="entry name" value="THIAMINE THIAZOLE SYNTHASE"/>
    <property type="match status" value="1"/>
</dbReference>
<dbReference type="AlphaFoldDB" id="A0ABD5Y2T8"/>
<reference evidence="2 3" key="1">
    <citation type="journal article" date="2019" name="Int. J. Syst. Evol. Microbiol.">
        <title>The Global Catalogue of Microorganisms (GCM) 10K type strain sequencing project: providing services to taxonomists for standard genome sequencing and annotation.</title>
        <authorList>
            <consortium name="The Broad Institute Genomics Platform"/>
            <consortium name="The Broad Institute Genome Sequencing Center for Infectious Disease"/>
            <person name="Wu L."/>
            <person name="Ma J."/>
        </authorList>
    </citation>
    <scope>NUCLEOTIDE SEQUENCE [LARGE SCALE GENOMIC DNA]</scope>
    <source>
        <strain evidence="2 3">XZYJT29</strain>
    </source>
</reference>
<dbReference type="SUPFAM" id="SSF51905">
    <property type="entry name" value="FAD/NAD(P)-binding domain"/>
    <property type="match status" value="1"/>
</dbReference>
<sequence length="484" mass="51997">MTLDAVDRYEPRRVGAVGDRAVVVGGSVAGLCAARVLAVGFDEVVVVERDPLPDRPVARDGAPQTSHPHALLAAGQAALEDFFPGFGEDLVAAGGLILDVTRQLVEYQHGGFVADGPERTPSYCASRPLFEHVIRRRVGELAPVRLRGGCQFVDYLADDGATAVTGVRVRDGGGPPEDLAADLVVDATGRASRTPEWLAENGYRAPPEDRVEVDLQYSSLRIERPPDDRRMVSVPTNAPRTRGAVVLPIEDGQWDVILAGMFGDGAPDDRAEVLEFADSLPIDLIADLLRAQPWVSDGVARYPFPASLRRRYEALDRFPDGLVVTGDAVSSFNPVYGQGMSVAALDALVLHHALADGGREGLAPRFFDAVAPVLDTPWRMAAGADYQYEQTDGSPSLGTKLFNWYFTRLLKQAHDDGVVAEAYGEVVGLERSPTALLSPRVLARVLLPVGGDWVDTDPGRRTRVPSGSDGSARDDERAVEPPSP</sequence>
<dbReference type="RefSeq" id="WP_274322299.1">
    <property type="nucleotide sequence ID" value="NZ_CP118158.1"/>
</dbReference>
<accession>A0ABD5Y2T8</accession>
<name>A0ABD5Y2T8_9EURY</name>
<keyword evidence="3" id="KW-1185">Reference proteome</keyword>
<gene>
    <name evidence="2" type="ORF">ACFQMA_15405</name>
</gene>
<evidence type="ECO:0000313" key="2">
    <source>
        <dbReference type="EMBL" id="MFC7141211.1"/>
    </source>
</evidence>
<dbReference type="Gene3D" id="3.50.50.60">
    <property type="entry name" value="FAD/NAD(P)-binding domain"/>
    <property type="match status" value="1"/>
</dbReference>
<comment type="caution">
    <text evidence="2">The sequence shown here is derived from an EMBL/GenBank/DDBJ whole genome shotgun (WGS) entry which is preliminary data.</text>
</comment>
<organism evidence="2 3">
    <name type="scientific">Halosimplex aquaticum</name>
    <dbReference type="NCBI Taxonomy" id="3026162"/>
    <lineage>
        <taxon>Archaea</taxon>
        <taxon>Methanobacteriati</taxon>
        <taxon>Methanobacteriota</taxon>
        <taxon>Stenosarchaea group</taxon>
        <taxon>Halobacteria</taxon>
        <taxon>Halobacteriales</taxon>
        <taxon>Haloarculaceae</taxon>
        <taxon>Halosimplex</taxon>
    </lineage>
</organism>
<dbReference type="GeneID" id="78821520"/>
<dbReference type="Gene3D" id="3.30.9.100">
    <property type="match status" value="1"/>
</dbReference>
<protein>
    <submittedName>
        <fullName evidence="2">FAD-dependent oxidoreductase</fullName>
    </submittedName>
</protein>
<proteinExistence type="predicted"/>
<evidence type="ECO:0000313" key="3">
    <source>
        <dbReference type="Proteomes" id="UP001596432"/>
    </source>
</evidence>
<feature type="compositionally biased region" description="Basic and acidic residues" evidence="1">
    <location>
        <begin position="471"/>
        <end position="484"/>
    </location>
</feature>
<dbReference type="Proteomes" id="UP001596432">
    <property type="component" value="Unassembled WGS sequence"/>
</dbReference>